<evidence type="ECO:0000313" key="2">
    <source>
        <dbReference type="EMBL" id="MPC97668.1"/>
    </source>
</evidence>
<feature type="transmembrane region" description="Helical" evidence="1">
    <location>
        <begin position="6"/>
        <end position="31"/>
    </location>
</feature>
<dbReference type="OrthoDB" id="10264956at2759"/>
<reference evidence="2 3" key="1">
    <citation type="submission" date="2019-05" db="EMBL/GenBank/DDBJ databases">
        <title>Another draft genome of Portunus trituberculatus and its Hox gene families provides insights of decapod evolution.</title>
        <authorList>
            <person name="Jeong J.-H."/>
            <person name="Song I."/>
            <person name="Kim S."/>
            <person name="Choi T."/>
            <person name="Kim D."/>
            <person name="Ryu S."/>
            <person name="Kim W."/>
        </authorList>
    </citation>
    <scope>NUCLEOTIDE SEQUENCE [LARGE SCALE GENOMIC DNA]</scope>
    <source>
        <tissue evidence="2">Muscle</tissue>
    </source>
</reference>
<gene>
    <name evidence="2" type="ORF">E2C01_092992</name>
</gene>
<dbReference type="Proteomes" id="UP000324222">
    <property type="component" value="Unassembled WGS sequence"/>
</dbReference>
<comment type="caution">
    <text evidence="2">The sequence shown here is derived from an EMBL/GenBank/DDBJ whole genome shotgun (WGS) entry which is preliminary data.</text>
</comment>
<organism evidence="2 3">
    <name type="scientific">Portunus trituberculatus</name>
    <name type="common">Swimming crab</name>
    <name type="synonym">Neptunus trituberculatus</name>
    <dbReference type="NCBI Taxonomy" id="210409"/>
    <lineage>
        <taxon>Eukaryota</taxon>
        <taxon>Metazoa</taxon>
        <taxon>Ecdysozoa</taxon>
        <taxon>Arthropoda</taxon>
        <taxon>Crustacea</taxon>
        <taxon>Multicrustacea</taxon>
        <taxon>Malacostraca</taxon>
        <taxon>Eumalacostraca</taxon>
        <taxon>Eucarida</taxon>
        <taxon>Decapoda</taxon>
        <taxon>Pleocyemata</taxon>
        <taxon>Brachyura</taxon>
        <taxon>Eubrachyura</taxon>
        <taxon>Portunoidea</taxon>
        <taxon>Portunidae</taxon>
        <taxon>Portuninae</taxon>
        <taxon>Portunus</taxon>
    </lineage>
</organism>
<name>A0A5B7JXF8_PORTR</name>
<evidence type="ECO:0000256" key="1">
    <source>
        <dbReference type="SAM" id="Phobius"/>
    </source>
</evidence>
<accession>A0A5B7JXF8</accession>
<protein>
    <submittedName>
        <fullName evidence="2">Uncharacterized protein</fullName>
    </submittedName>
</protein>
<keyword evidence="1" id="KW-1133">Transmembrane helix</keyword>
<proteinExistence type="predicted"/>
<dbReference type="EMBL" id="VSRR010110917">
    <property type="protein sequence ID" value="MPC97668.1"/>
    <property type="molecule type" value="Genomic_DNA"/>
</dbReference>
<sequence length="71" mass="8407">MRMLGLSVWLFLNLVFLGMGSYLYLLWVQYWRYARASQMSRSQDASWVEGKTLLRTQPINFVAFVNSHGDW</sequence>
<evidence type="ECO:0000313" key="3">
    <source>
        <dbReference type="Proteomes" id="UP000324222"/>
    </source>
</evidence>
<keyword evidence="1" id="KW-0472">Membrane</keyword>
<keyword evidence="3" id="KW-1185">Reference proteome</keyword>
<keyword evidence="1" id="KW-0812">Transmembrane</keyword>
<dbReference type="AlphaFoldDB" id="A0A5B7JXF8"/>